<dbReference type="RefSeq" id="WP_153457723.1">
    <property type="nucleotide sequence ID" value="NZ_WEGJ01000069.1"/>
</dbReference>
<dbReference type="GO" id="GO:0009253">
    <property type="term" value="P:peptidoglycan catabolic process"/>
    <property type="evidence" value="ECO:0007669"/>
    <property type="project" value="TreeGrafter"/>
</dbReference>
<evidence type="ECO:0008006" key="5">
    <source>
        <dbReference type="Google" id="ProtNLM"/>
    </source>
</evidence>
<dbReference type="InterPro" id="IPR043426">
    <property type="entry name" value="MltB-like"/>
</dbReference>
<dbReference type="GO" id="GO:0008933">
    <property type="term" value="F:peptidoglycan lytic transglycosylase activity"/>
    <property type="evidence" value="ECO:0007669"/>
    <property type="project" value="TreeGrafter"/>
</dbReference>
<evidence type="ECO:0000313" key="3">
    <source>
        <dbReference type="EMBL" id="MQY16758.1"/>
    </source>
</evidence>
<evidence type="ECO:0000256" key="2">
    <source>
        <dbReference type="SAM" id="SignalP"/>
    </source>
</evidence>
<evidence type="ECO:0000313" key="4">
    <source>
        <dbReference type="Proteomes" id="UP000466345"/>
    </source>
</evidence>
<feature type="region of interest" description="Disordered" evidence="1">
    <location>
        <begin position="36"/>
        <end position="88"/>
    </location>
</feature>
<comment type="caution">
    <text evidence="3">The sequence shown here is derived from an EMBL/GenBank/DDBJ whole genome shotgun (WGS) entry which is preliminary data.</text>
</comment>
<dbReference type="PANTHER" id="PTHR30163">
    <property type="entry name" value="MEMBRANE-BOUND LYTIC MUREIN TRANSGLYCOSYLASE B"/>
    <property type="match status" value="1"/>
</dbReference>
<dbReference type="OrthoDB" id="9796191at2"/>
<evidence type="ECO:0000256" key="1">
    <source>
        <dbReference type="SAM" id="MobiDB-lite"/>
    </source>
</evidence>
<sequence length="569" mass="57528">MAARIRRRLIRGAATTALAAAAMAALSASQAPAAFLADGGDRPGDSQPDDIALEDTATGGSPYFTDLPPLNDSGDEGGSPDTQGGTEAGIPATVLQAYKKAANELGRTRPGCNLEWQLLAAIGKVESGHARGGAVDAFGTTRSKILGPVLNGDGFASITDTDHGAYDGDTTYDRAVGPMQFIPGTWDTWQADGNADGKKDPNNIFDATLAAGSYLCADGRDLGTTAGRERAILSYNNSQDYLSTVLYWYGYYKNGAHSIPDGTGTLPTHRSDEPSGSGDPGADASPKPKPKPSPGPSDTPGTGGSTPPADPTPPSQTPTPPALTVTRLQNTGTGRQSAPQGHMFAEPVTVKAADAGGKGVGKVKVRFTIVGATDARFAGGAADATVTTASGGTATAPTLVAGEQTGTFTVRATVVDRPTVTLDVAATVTVRLADALTRVDGGEALSTTESTEFAPGLKFKATDGDTPVAGTGVTATIVTSADTPDQVTAGPHFNDADGTAVRSVTLTSDSAGLIAVPQLYADATTGSFALRLTADGGKTVYVTLTVTAAPAPDPTPTPTPTETPQTPAP</sequence>
<accession>A0A7K0CTJ8</accession>
<dbReference type="AlphaFoldDB" id="A0A7K0CTJ8"/>
<dbReference type="SUPFAM" id="SSF53955">
    <property type="entry name" value="Lysozyme-like"/>
    <property type="match status" value="1"/>
</dbReference>
<reference evidence="3 4" key="1">
    <citation type="submission" date="2019-10" db="EMBL/GenBank/DDBJ databases">
        <title>Streptomyces smaragdinus sp. nov. and Streptomyces fabii sp. nov., isolated from the gut of fungus growing-termite Macrotermes natalensis.</title>
        <authorList>
            <person name="Schwitalla J."/>
            <person name="Benndorf R."/>
            <person name="Martin K."/>
            <person name="De Beer W."/>
            <person name="Kaster A.-K."/>
            <person name="Vollmers J."/>
            <person name="Poulsen M."/>
            <person name="Beemelmanns C."/>
        </authorList>
    </citation>
    <scope>NUCLEOTIDE SEQUENCE [LARGE SCALE GENOMIC DNA]</scope>
    <source>
        <strain evidence="3 4">RB5</strain>
    </source>
</reference>
<organism evidence="3 4">
    <name type="scientific">Streptomyces smaragdinus</name>
    <dbReference type="NCBI Taxonomy" id="2585196"/>
    <lineage>
        <taxon>Bacteria</taxon>
        <taxon>Bacillati</taxon>
        <taxon>Actinomycetota</taxon>
        <taxon>Actinomycetes</taxon>
        <taxon>Kitasatosporales</taxon>
        <taxon>Streptomycetaceae</taxon>
        <taxon>Streptomyces</taxon>
    </lineage>
</organism>
<protein>
    <recommendedName>
        <fullName evidence="5">Lytic transglycosylase</fullName>
    </recommendedName>
</protein>
<feature type="chain" id="PRO_5029894547" description="Lytic transglycosylase" evidence="2">
    <location>
        <begin position="34"/>
        <end position="569"/>
    </location>
</feature>
<keyword evidence="4" id="KW-1185">Reference proteome</keyword>
<keyword evidence="2" id="KW-0732">Signal</keyword>
<dbReference type="InterPro" id="IPR006311">
    <property type="entry name" value="TAT_signal"/>
</dbReference>
<name>A0A7K0CTJ8_9ACTN</name>
<feature type="region of interest" description="Disordered" evidence="1">
    <location>
        <begin position="548"/>
        <end position="569"/>
    </location>
</feature>
<dbReference type="PROSITE" id="PS51318">
    <property type="entry name" value="TAT"/>
    <property type="match status" value="1"/>
</dbReference>
<dbReference type="CDD" id="cd13399">
    <property type="entry name" value="Slt35-like"/>
    <property type="match status" value="1"/>
</dbReference>
<gene>
    <name evidence="3" type="ORF">SRB5_69610</name>
</gene>
<dbReference type="Gene3D" id="1.10.530.10">
    <property type="match status" value="1"/>
</dbReference>
<feature type="region of interest" description="Disordered" evidence="1">
    <location>
        <begin position="262"/>
        <end position="326"/>
    </location>
</feature>
<dbReference type="PANTHER" id="PTHR30163:SF8">
    <property type="entry name" value="LYTIC MUREIN TRANSGLYCOSYLASE"/>
    <property type="match status" value="1"/>
</dbReference>
<feature type="compositionally biased region" description="Pro residues" evidence="1">
    <location>
        <begin position="551"/>
        <end position="569"/>
    </location>
</feature>
<dbReference type="Proteomes" id="UP000466345">
    <property type="component" value="Unassembled WGS sequence"/>
</dbReference>
<dbReference type="InterPro" id="IPR023346">
    <property type="entry name" value="Lysozyme-like_dom_sf"/>
</dbReference>
<feature type="signal peptide" evidence="2">
    <location>
        <begin position="1"/>
        <end position="33"/>
    </location>
</feature>
<proteinExistence type="predicted"/>
<feature type="compositionally biased region" description="Pro residues" evidence="1">
    <location>
        <begin position="308"/>
        <end position="321"/>
    </location>
</feature>
<dbReference type="EMBL" id="WEGJ01000069">
    <property type="protein sequence ID" value="MQY16758.1"/>
    <property type="molecule type" value="Genomic_DNA"/>
</dbReference>